<dbReference type="PANTHER" id="PTHR23513:SF9">
    <property type="entry name" value="ENTEROBACTIN EXPORTER ENTS"/>
    <property type="match status" value="1"/>
</dbReference>
<dbReference type="AlphaFoldDB" id="N9DX19"/>
<feature type="transmembrane region" description="Helical" evidence="7">
    <location>
        <begin position="231"/>
        <end position="256"/>
    </location>
</feature>
<feature type="transmembrane region" description="Helical" evidence="7">
    <location>
        <begin position="294"/>
        <end position="313"/>
    </location>
</feature>
<dbReference type="SUPFAM" id="SSF103473">
    <property type="entry name" value="MFS general substrate transporter"/>
    <property type="match status" value="1"/>
</dbReference>
<name>N9DX19_9GAMM</name>
<feature type="transmembrane region" description="Helical" evidence="7">
    <location>
        <begin position="83"/>
        <end position="102"/>
    </location>
</feature>
<feature type="transmembrane region" description="Helical" evidence="7">
    <location>
        <begin position="268"/>
        <end position="288"/>
    </location>
</feature>
<feature type="transmembrane region" description="Helical" evidence="7">
    <location>
        <begin position="380"/>
        <end position="403"/>
    </location>
</feature>
<comment type="subcellular location">
    <subcellularLocation>
        <location evidence="1">Cell membrane</location>
        <topology evidence="1">Multi-pass membrane protein</topology>
    </subcellularLocation>
</comment>
<dbReference type="InterPro" id="IPR010290">
    <property type="entry name" value="TM_effector"/>
</dbReference>
<proteinExistence type="predicted"/>
<evidence type="ECO:0008006" key="10">
    <source>
        <dbReference type="Google" id="ProtNLM"/>
    </source>
</evidence>
<keyword evidence="6 7" id="KW-0472">Membrane</keyword>
<dbReference type="PATRIC" id="fig|1217649.3.peg.3251"/>
<evidence type="ECO:0000313" key="9">
    <source>
        <dbReference type="Proteomes" id="UP000018417"/>
    </source>
</evidence>
<keyword evidence="5 7" id="KW-1133">Transmembrane helix</keyword>
<evidence type="ECO:0000313" key="8">
    <source>
        <dbReference type="EMBL" id="ENW02477.1"/>
    </source>
</evidence>
<feature type="transmembrane region" description="Helical" evidence="7">
    <location>
        <begin position="153"/>
        <end position="176"/>
    </location>
</feature>
<dbReference type="CDD" id="cd06173">
    <property type="entry name" value="MFS_MefA_like"/>
    <property type="match status" value="1"/>
</dbReference>
<evidence type="ECO:0000256" key="4">
    <source>
        <dbReference type="ARBA" id="ARBA00022692"/>
    </source>
</evidence>
<feature type="transmembrane region" description="Helical" evidence="7">
    <location>
        <begin position="20"/>
        <end position="44"/>
    </location>
</feature>
<dbReference type="EMBL" id="APQK01000019">
    <property type="protein sequence ID" value="ENW02477.1"/>
    <property type="molecule type" value="Genomic_DNA"/>
</dbReference>
<dbReference type="Pfam" id="PF05977">
    <property type="entry name" value="MFS_3"/>
    <property type="match status" value="1"/>
</dbReference>
<feature type="transmembrane region" description="Helical" evidence="7">
    <location>
        <begin position="183"/>
        <end position="202"/>
    </location>
</feature>
<sequence>MSADISQSAFAAFASRDFKLLTINQCCLTFAVLIQEVLIAFHLYQITKNPLLLGLIGLMDLLPFLTLSLWGGYIADRFNRQRILQISFSLAIPLSIALWISFNLFQTKQIDSNCLVISSFGLLFLFGCIRGIYSPCFNSLRPFVVPEQHYANAATWTSMCWQASGMLAPVIGGFLLAHFNLEVTFTSIVVLFTLGSIALWRLQPRQFPQLHTESLSHSIKEAVHFIFKTKIIFWAMFLDLSSVFFGGIISLLPIFAQDVLHVGADGFGILRAAPAFGGFMALLILVRFPPRNHPWRIMLIALTGFACCTLLLAVTRQLFFSVVVLIIMGVCDSINIVIRQTLLQLIPPKNMLGRIAAINGIFVTSSNELGALQSSVMTRFFSVIPAMLIGGSLSLICVIVARIKTKALFNFRF</sequence>
<evidence type="ECO:0000256" key="5">
    <source>
        <dbReference type="ARBA" id="ARBA00022989"/>
    </source>
</evidence>
<evidence type="ECO:0000256" key="3">
    <source>
        <dbReference type="ARBA" id="ARBA00022475"/>
    </source>
</evidence>
<accession>N9DX19</accession>
<dbReference type="GO" id="GO:0005886">
    <property type="term" value="C:plasma membrane"/>
    <property type="evidence" value="ECO:0007669"/>
    <property type="project" value="UniProtKB-SubCell"/>
</dbReference>
<evidence type="ECO:0000256" key="7">
    <source>
        <dbReference type="SAM" id="Phobius"/>
    </source>
</evidence>
<comment type="caution">
    <text evidence="8">The sequence shown here is derived from an EMBL/GenBank/DDBJ whole genome shotgun (WGS) entry which is preliminary data.</text>
</comment>
<dbReference type="HOGENOM" id="CLU_034180_11_0_6"/>
<keyword evidence="2" id="KW-0813">Transport</keyword>
<dbReference type="PANTHER" id="PTHR23513">
    <property type="entry name" value="INTEGRAL MEMBRANE EFFLUX PROTEIN-RELATED"/>
    <property type="match status" value="1"/>
</dbReference>
<organism evidence="8 9">
    <name type="scientific">Acinetobacter beijerinckii ANC 3835</name>
    <dbReference type="NCBI Taxonomy" id="1217649"/>
    <lineage>
        <taxon>Bacteria</taxon>
        <taxon>Pseudomonadati</taxon>
        <taxon>Pseudomonadota</taxon>
        <taxon>Gammaproteobacteria</taxon>
        <taxon>Moraxellales</taxon>
        <taxon>Moraxellaceae</taxon>
        <taxon>Acinetobacter</taxon>
    </lineage>
</organism>
<gene>
    <name evidence="8" type="ORF">F934_03338</name>
</gene>
<dbReference type="OrthoDB" id="7283966at2"/>
<dbReference type="InterPro" id="IPR036259">
    <property type="entry name" value="MFS_trans_sf"/>
</dbReference>
<dbReference type="RefSeq" id="WP_005056763.1">
    <property type="nucleotide sequence ID" value="NZ_KB849762.1"/>
</dbReference>
<feature type="transmembrane region" description="Helical" evidence="7">
    <location>
        <begin position="318"/>
        <end position="338"/>
    </location>
</feature>
<keyword evidence="4 7" id="KW-0812">Transmembrane</keyword>
<reference evidence="8 9" key="1">
    <citation type="submission" date="2013-02" db="EMBL/GenBank/DDBJ databases">
        <title>The Genome Sequence of Acinetobacter beijerinckii ANC 3835.</title>
        <authorList>
            <consortium name="The Broad Institute Genome Sequencing Platform"/>
            <consortium name="The Broad Institute Genome Sequencing Center for Infectious Disease"/>
            <person name="Cerqueira G."/>
            <person name="Feldgarden M."/>
            <person name="Courvalin P."/>
            <person name="Perichon B."/>
            <person name="Grillot-Courvalin C."/>
            <person name="Clermont D."/>
            <person name="Rocha E."/>
            <person name="Yoon E.-J."/>
            <person name="Nemec A."/>
            <person name="Walker B."/>
            <person name="Young S.K."/>
            <person name="Zeng Q."/>
            <person name="Gargeya S."/>
            <person name="Fitzgerald M."/>
            <person name="Haas B."/>
            <person name="Abouelleil A."/>
            <person name="Alvarado L."/>
            <person name="Arachchi H.M."/>
            <person name="Berlin A.M."/>
            <person name="Chapman S.B."/>
            <person name="Dewar J."/>
            <person name="Goldberg J."/>
            <person name="Griggs A."/>
            <person name="Gujja S."/>
            <person name="Hansen M."/>
            <person name="Howarth C."/>
            <person name="Imamovic A."/>
            <person name="Larimer J."/>
            <person name="McCowan C."/>
            <person name="Murphy C."/>
            <person name="Neiman D."/>
            <person name="Pearson M."/>
            <person name="Priest M."/>
            <person name="Roberts A."/>
            <person name="Saif S."/>
            <person name="Shea T."/>
            <person name="Sisk P."/>
            <person name="Sykes S."/>
            <person name="Wortman J."/>
            <person name="Nusbaum C."/>
            <person name="Birren B."/>
        </authorList>
    </citation>
    <scope>NUCLEOTIDE SEQUENCE [LARGE SCALE GENOMIC DNA]</scope>
    <source>
        <strain evidence="8 9">ANC 3835</strain>
    </source>
</reference>
<feature type="transmembrane region" description="Helical" evidence="7">
    <location>
        <begin position="114"/>
        <end position="133"/>
    </location>
</feature>
<protein>
    <recommendedName>
        <fullName evidence="10">Major facilitator superfamily (MFS) profile domain-containing protein</fullName>
    </recommendedName>
</protein>
<evidence type="ECO:0000256" key="6">
    <source>
        <dbReference type="ARBA" id="ARBA00023136"/>
    </source>
</evidence>
<keyword evidence="3" id="KW-1003">Cell membrane</keyword>
<evidence type="ECO:0000256" key="1">
    <source>
        <dbReference type="ARBA" id="ARBA00004651"/>
    </source>
</evidence>
<evidence type="ECO:0000256" key="2">
    <source>
        <dbReference type="ARBA" id="ARBA00022448"/>
    </source>
</evidence>
<feature type="transmembrane region" description="Helical" evidence="7">
    <location>
        <begin position="51"/>
        <end position="71"/>
    </location>
</feature>
<dbReference type="Gene3D" id="1.20.1250.20">
    <property type="entry name" value="MFS general substrate transporter like domains"/>
    <property type="match status" value="1"/>
</dbReference>
<dbReference type="Proteomes" id="UP000018417">
    <property type="component" value="Unassembled WGS sequence"/>
</dbReference>